<sequence>MPNLEHARKQAKLHLKWHREGHYPVAAAIRALLPRFHGLSDRQILDSEFKLADAQELVARKAGSENWEALKKGTLTMSTPIPQEKEPLLALAEPQLFVADISRACDFYTGKLGFSIRFTYGEPPFYAQVFRDGARLNLRCVDKPVMDGDRVRQEHLVGATIVLDHGIKQLFLTYQAAGVSFFQPLKTEAWGARTFIVTDPDGNLICFAADENSG</sequence>
<dbReference type="Proteomes" id="UP001549076">
    <property type="component" value="Unassembled WGS sequence"/>
</dbReference>
<keyword evidence="3" id="KW-1185">Reference proteome</keyword>
<dbReference type="InterPro" id="IPR029068">
    <property type="entry name" value="Glyas_Bleomycin-R_OHBP_Dase"/>
</dbReference>
<proteinExistence type="predicted"/>
<dbReference type="InterPro" id="IPR004360">
    <property type="entry name" value="Glyas_Fos-R_dOase_dom"/>
</dbReference>
<evidence type="ECO:0000313" key="3">
    <source>
        <dbReference type="Proteomes" id="UP001549076"/>
    </source>
</evidence>
<organism evidence="2 3">
    <name type="scientific">Aquamicrobium terrae</name>
    <dbReference type="NCBI Taxonomy" id="1324945"/>
    <lineage>
        <taxon>Bacteria</taxon>
        <taxon>Pseudomonadati</taxon>
        <taxon>Pseudomonadota</taxon>
        <taxon>Alphaproteobacteria</taxon>
        <taxon>Hyphomicrobiales</taxon>
        <taxon>Phyllobacteriaceae</taxon>
        <taxon>Aquamicrobium</taxon>
    </lineage>
</organism>
<name>A0ABV2MUA1_9HYPH</name>
<feature type="domain" description="VOC" evidence="1">
    <location>
        <begin position="90"/>
        <end position="210"/>
    </location>
</feature>
<reference evidence="2 3" key="1">
    <citation type="submission" date="2024-06" db="EMBL/GenBank/DDBJ databases">
        <title>Genomic Encyclopedia of Type Strains, Phase IV (KMG-IV): sequencing the most valuable type-strain genomes for metagenomic binning, comparative biology and taxonomic classification.</title>
        <authorList>
            <person name="Goeker M."/>
        </authorList>
    </citation>
    <scope>NUCLEOTIDE SEQUENCE [LARGE SCALE GENOMIC DNA]</scope>
    <source>
        <strain evidence="2 3">DSM 27865</strain>
    </source>
</reference>
<dbReference type="EMBL" id="JBEPML010000002">
    <property type="protein sequence ID" value="MET3790375.1"/>
    <property type="molecule type" value="Genomic_DNA"/>
</dbReference>
<dbReference type="PROSITE" id="PS51819">
    <property type="entry name" value="VOC"/>
    <property type="match status" value="1"/>
</dbReference>
<dbReference type="Gene3D" id="3.10.180.10">
    <property type="entry name" value="2,3-Dihydroxybiphenyl 1,2-Dioxygenase, domain 1"/>
    <property type="match status" value="1"/>
</dbReference>
<comment type="caution">
    <text evidence="2">The sequence shown here is derived from an EMBL/GenBank/DDBJ whole genome shotgun (WGS) entry which is preliminary data.</text>
</comment>
<gene>
    <name evidence="2" type="ORF">ABID37_000566</name>
</gene>
<dbReference type="RefSeq" id="WP_354192534.1">
    <property type="nucleotide sequence ID" value="NZ_JBEPML010000002.1"/>
</dbReference>
<dbReference type="SUPFAM" id="SSF54593">
    <property type="entry name" value="Glyoxalase/Bleomycin resistance protein/Dihydroxybiphenyl dioxygenase"/>
    <property type="match status" value="1"/>
</dbReference>
<evidence type="ECO:0000313" key="2">
    <source>
        <dbReference type="EMBL" id="MET3790375.1"/>
    </source>
</evidence>
<protein>
    <submittedName>
        <fullName evidence="2">Catechol 2,3-dioxygenase-like lactoylglutathione lyase family enzyme</fullName>
    </submittedName>
</protein>
<accession>A0ABV2MUA1</accession>
<dbReference type="InterPro" id="IPR037523">
    <property type="entry name" value="VOC_core"/>
</dbReference>
<dbReference type="Pfam" id="PF00903">
    <property type="entry name" value="Glyoxalase"/>
    <property type="match status" value="1"/>
</dbReference>
<evidence type="ECO:0000259" key="1">
    <source>
        <dbReference type="PROSITE" id="PS51819"/>
    </source>
</evidence>